<dbReference type="AlphaFoldDB" id="A0A1R2B0S9"/>
<dbReference type="Proteomes" id="UP000187209">
    <property type="component" value="Unassembled WGS sequence"/>
</dbReference>
<reference evidence="1 2" key="1">
    <citation type="submission" date="2016-11" db="EMBL/GenBank/DDBJ databases">
        <title>The macronuclear genome of Stentor coeruleus: a giant cell with tiny introns.</title>
        <authorList>
            <person name="Slabodnick M."/>
            <person name="Ruby J.G."/>
            <person name="Reiff S.B."/>
            <person name="Swart E.C."/>
            <person name="Gosai S."/>
            <person name="Prabakaran S."/>
            <person name="Witkowska E."/>
            <person name="Larue G.E."/>
            <person name="Fisher S."/>
            <person name="Freeman R.M."/>
            <person name="Gunawardena J."/>
            <person name="Chu W."/>
            <person name="Stover N.A."/>
            <person name="Gregory B.D."/>
            <person name="Nowacki M."/>
            <person name="Derisi J."/>
            <person name="Roy S.W."/>
            <person name="Marshall W.F."/>
            <person name="Sood P."/>
        </authorList>
    </citation>
    <scope>NUCLEOTIDE SEQUENCE [LARGE SCALE GENOMIC DNA]</scope>
    <source>
        <strain evidence="1">WM001</strain>
    </source>
</reference>
<evidence type="ECO:0000313" key="1">
    <source>
        <dbReference type="EMBL" id="OMJ70369.1"/>
    </source>
</evidence>
<comment type="caution">
    <text evidence="1">The sequence shown here is derived from an EMBL/GenBank/DDBJ whole genome shotgun (WGS) entry which is preliminary data.</text>
</comment>
<sequence length="312" mass="35730">MSQKRQNRCKSKITLSAPGHILRFSPKIQRIHATSKSDKNPEESNSKITLIISPQPHKRHSSRSPFIVCPNVLPHYKILPIQKNSTHRMPPRVKNRSKNTPTTEATITNISCTSLPTPQDFKLLLIQLLDYFSSPEDLAEYFFLGRIQPIEYSDFFDSCFTLGIAEFFSDLSKIFHEAFQGNSLYKSTFILKAIEVQNIGLLSKKKKLKIPGSEKILKIVKKIINGTSDNQSEKMKKVIMIIKHAKSSSDLLKKIQNVVPYIEITDEELVMLMEYSKSQKIKRRKANLNKTAKVIDSLYTLMPYSAGYRKHT</sequence>
<name>A0A1R2B0S9_9CILI</name>
<evidence type="ECO:0000313" key="2">
    <source>
        <dbReference type="Proteomes" id="UP000187209"/>
    </source>
</evidence>
<protein>
    <submittedName>
        <fullName evidence="1">Uncharacterized protein</fullName>
    </submittedName>
</protein>
<proteinExistence type="predicted"/>
<keyword evidence="2" id="KW-1185">Reference proteome</keyword>
<dbReference type="EMBL" id="MPUH01001094">
    <property type="protein sequence ID" value="OMJ70369.1"/>
    <property type="molecule type" value="Genomic_DNA"/>
</dbReference>
<gene>
    <name evidence="1" type="ORF">SteCoe_31661</name>
</gene>
<accession>A0A1R2B0S9</accession>
<organism evidence="1 2">
    <name type="scientific">Stentor coeruleus</name>
    <dbReference type="NCBI Taxonomy" id="5963"/>
    <lineage>
        <taxon>Eukaryota</taxon>
        <taxon>Sar</taxon>
        <taxon>Alveolata</taxon>
        <taxon>Ciliophora</taxon>
        <taxon>Postciliodesmatophora</taxon>
        <taxon>Heterotrichea</taxon>
        <taxon>Heterotrichida</taxon>
        <taxon>Stentoridae</taxon>
        <taxon>Stentor</taxon>
    </lineage>
</organism>